<evidence type="ECO:0000256" key="4">
    <source>
        <dbReference type="SAM" id="MobiDB-lite"/>
    </source>
</evidence>
<keyword evidence="6" id="KW-1185">Reference proteome</keyword>
<feature type="compositionally biased region" description="Low complexity" evidence="4">
    <location>
        <begin position="388"/>
        <end position="402"/>
    </location>
</feature>
<name>A0A9W8BIH4_9FUNG</name>
<dbReference type="Gene3D" id="2.130.10.10">
    <property type="entry name" value="YVTN repeat-like/Quinoprotein amine dehydrogenase"/>
    <property type="match status" value="1"/>
</dbReference>
<feature type="repeat" description="WD" evidence="3">
    <location>
        <begin position="150"/>
        <end position="192"/>
    </location>
</feature>
<evidence type="ECO:0000313" key="6">
    <source>
        <dbReference type="Proteomes" id="UP001150907"/>
    </source>
</evidence>
<proteinExistence type="predicted"/>
<dbReference type="OrthoDB" id="1284551at2759"/>
<dbReference type="SMART" id="SM00320">
    <property type="entry name" value="WD40"/>
    <property type="match status" value="4"/>
</dbReference>
<dbReference type="PROSITE" id="PS00678">
    <property type="entry name" value="WD_REPEATS_1"/>
    <property type="match status" value="2"/>
</dbReference>
<dbReference type="InterPro" id="IPR015943">
    <property type="entry name" value="WD40/YVTN_repeat-like_dom_sf"/>
</dbReference>
<accession>A0A9W8BIH4</accession>
<dbReference type="InterPro" id="IPR045159">
    <property type="entry name" value="DCAF7-like"/>
</dbReference>
<evidence type="ECO:0000256" key="2">
    <source>
        <dbReference type="ARBA" id="ARBA00022737"/>
    </source>
</evidence>
<organism evidence="5 6">
    <name type="scientific">Coemansia thaxteri</name>
    <dbReference type="NCBI Taxonomy" id="2663907"/>
    <lineage>
        <taxon>Eukaryota</taxon>
        <taxon>Fungi</taxon>
        <taxon>Fungi incertae sedis</taxon>
        <taxon>Zoopagomycota</taxon>
        <taxon>Kickxellomycotina</taxon>
        <taxon>Kickxellomycetes</taxon>
        <taxon>Kickxellales</taxon>
        <taxon>Kickxellaceae</taxon>
        <taxon>Coemansia</taxon>
    </lineage>
</organism>
<dbReference type="AlphaFoldDB" id="A0A9W8BIH4"/>
<protein>
    <recommendedName>
        <fullName evidence="7">WD40 repeat-like protein</fullName>
    </recommendedName>
</protein>
<dbReference type="PANTHER" id="PTHR19919">
    <property type="entry name" value="WD REPEAT CONTAINING PROTEIN"/>
    <property type="match status" value="1"/>
</dbReference>
<dbReference type="InterPro" id="IPR019775">
    <property type="entry name" value="WD40_repeat_CS"/>
</dbReference>
<evidence type="ECO:0008006" key="7">
    <source>
        <dbReference type="Google" id="ProtNLM"/>
    </source>
</evidence>
<evidence type="ECO:0000256" key="3">
    <source>
        <dbReference type="PROSITE-ProRule" id="PRU00221"/>
    </source>
</evidence>
<feature type="repeat" description="WD" evidence="3">
    <location>
        <begin position="193"/>
        <end position="235"/>
    </location>
</feature>
<feature type="repeat" description="WD" evidence="3">
    <location>
        <begin position="314"/>
        <end position="356"/>
    </location>
</feature>
<dbReference type="PROSITE" id="PS50082">
    <property type="entry name" value="WD_REPEATS_2"/>
    <property type="match status" value="3"/>
</dbReference>
<keyword evidence="2" id="KW-0677">Repeat</keyword>
<dbReference type="Proteomes" id="UP001150907">
    <property type="component" value="Unassembled WGS sequence"/>
</dbReference>
<gene>
    <name evidence="5" type="ORF">H4R26_000526</name>
</gene>
<reference evidence="5" key="1">
    <citation type="submission" date="2022-07" db="EMBL/GenBank/DDBJ databases">
        <title>Phylogenomic reconstructions and comparative analyses of Kickxellomycotina fungi.</title>
        <authorList>
            <person name="Reynolds N.K."/>
            <person name="Stajich J.E."/>
            <person name="Barry K."/>
            <person name="Grigoriev I.V."/>
            <person name="Crous P."/>
            <person name="Smith M.E."/>
        </authorList>
    </citation>
    <scope>NUCLEOTIDE SEQUENCE</scope>
    <source>
        <strain evidence="5">IMI 214461</strain>
    </source>
</reference>
<comment type="caution">
    <text evidence="5">The sequence shown here is derived from an EMBL/GenBank/DDBJ whole genome shotgun (WGS) entry which is preliminary data.</text>
</comment>
<dbReference type="Pfam" id="PF00400">
    <property type="entry name" value="WD40"/>
    <property type="match status" value="3"/>
</dbReference>
<sequence>MSTGSPFYSTAGITPDALSPRKEICNYFSAYPVYSLAWSRREDRNSMFRMALSSFLEEPANKVQVIQLSPHHDPQHMPERPDFGVVGEVNVDYPLTKLLWHPPSNGYAQPDLLAGTGDSLRLWECEQTSESAELGLTKTNMRLRAKMTTRADYSEPITSFDWNQVDPRLIITSSIDTTCTVWDIETQQAKTQLIAHDREVFDVSFVAGSQDIFASAGADGSIRMFDLRSLDHSTILYEAPAAVAPSSSDPSLGDAAYYSENAGVPSARLASLTPPLLRLSCNALDPNYIATFALDSHRVSVIDVRSPGTAVVQLVGHQAPIHAISWSPTSPSQLCSAGADSRVLVWDIQQALTTRQHQQRQALAAAAQAKQLSRLTAAGKSDFSDALQSPKSPSSAGSGAQTSNAIQAAAQAAAAQALVQQPTNVAPSLTYAARLPVNSLAWHQNSPEWISIGFGNTIQTLRL</sequence>
<dbReference type="InterPro" id="IPR036322">
    <property type="entry name" value="WD40_repeat_dom_sf"/>
</dbReference>
<evidence type="ECO:0000313" key="5">
    <source>
        <dbReference type="EMBL" id="KAJ2007858.1"/>
    </source>
</evidence>
<dbReference type="EMBL" id="JANBQF010000016">
    <property type="protein sequence ID" value="KAJ2007858.1"/>
    <property type="molecule type" value="Genomic_DNA"/>
</dbReference>
<dbReference type="PROSITE" id="PS50294">
    <property type="entry name" value="WD_REPEATS_REGION"/>
    <property type="match status" value="1"/>
</dbReference>
<keyword evidence="1 3" id="KW-0853">WD repeat</keyword>
<dbReference type="SUPFAM" id="SSF50978">
    <property type="entry name" value="WD40 repeat-like"/>
    <property type="match status" value="1"/>
</dbReference>
<feature type="region of interest" description="Disordered" evidence="4">
    <location>
        <begin position="383"/>
        <end position="402"/>
    </location>
</feature>
<dbReference type="InterPro" id="IPR001680">
    <property type="entry name" value="WD40_rpt"/>
</dbReference>
<evidence type="ECO:0000256" key="1">
    <source>
        <dbReference type="ARBA" id="ARBA00022574"/>
    </source>
</evidence>